<dbReference type="AlphaFoldDB" id="I7JLS3"/>
<dbReference type="CDD" id="cd11740">
    <property type="entry name" value="YajQ_like"/>
    <property type="match status" value="1"/>
</dbReference>
<evidence type="ECO:0000256" key="2">
    <source>
        <dbReference type="ARBA" id="ARBA00093450"/>
    </source>
</evidence>
<dbReference type="InterPro" id="IPR036183">
    <property type="entry name" value="YajQ-like_sf"/>
</dbReference>
<protein>
    <recommendedName>
        <fullName evidence="3">Nucleotide-binding protein KUM_0368</fullName>
    </recommendedName>
</protein>
<keyword evidence="1 3" id="KW-0547">Nucleotide-binding</keyword>
<reference evidence="4" key="1">
    <citation type="journal article" date="2012" name="Vet. Microbiol.">
        <title>Comparative genomic analyses of the Taylorellae.</title>
        <authorList>
            <person name="Hauser H."/>
            <person name="Richter D.C."/>
            <person name="van Tonder A."/>
            <person name="Clark L."/>
            <person name="Preston A."/>
        </authorList>
    </citation>
    <scope>NUCLEOTIDE SEQUENCE</scope>
    <source>
        <strain evidence="4">14/45</strain>
    </source>
</reference>
<dbReference type="HOGENOM" id="CLU_099839_1_0_4"/>
<dbReference type="PANTHER" id="PTHR30476">
    <property type="entry name" value="UPF0234 PROTEIN YAJQ"/>
    <property type="match status" value="1"/>
</dbReference>
<dbReference type="PANTHER" id="PTHR30476:SF0">
    <property type="entry name" value="UPF0234 PROTEIN YAJQ"/>
    <property type="match status" value="1"/>
</dbReference>
<proteinExistence type="inferred from homology"/>
<name>I7JLS3_9BURK</name>
<dbReference type="NCBIfam" id="NF003819">
    <property type="entry name" value="PRK05412.1"/>
    <property type="match status" value="1"/>
</dbReference>
<evidence type="ECO:0000313" key="4">
    <source>
        <dbReference type="EMBL" id="CCG19168.1"/>
    </source>
</evidence>
<dbReference type="Gene3D" id="3.30.70.860">
    <property type="match status" value="1"/>
</dbReference>
<dbReference type="KEGG" id="tat:KUM_0368"/>
<dbReference type="InterPro" id="IPR035570">
    <property type="entry name" value="UPF0234_N"/>
</dbReference>
<sequence>MPSFDIVSEPDTIEVKNAIEQANKEISTRFDFKGSDARIEQKDLSLSIFADDEFKLNQVKDVLHNKMAKRNVDLRFLDYGKQEKISGDKIKQLASINKGVSSDLAKKIVKTIKDSKLKVQASIQGDAVRVTGAKRDTLQEAIALVKKEISDAPLSFNNFRD</sequence>
<organism evidence="4">
    <name type="scientific">Taylorella asinigenitalis 14/45</name>
    <dbReference type="NCBI Taxonomy" id="1091495"/>
    <lineage>
        <taxon>Bacteria</taxon>
        <taxon>Pseudomonadati</taxon>
        <taxon>Pseudomonadota</taxon>
        <taxon>Betaproteobacteria</taxon>
        <taxon>Burkholderiales</taxon>
        <taxon>Alcaligenaceae</taxon>
        <taxon>Taylorella</taxon>
    </lineage>
</organism>
<dbReference type="GO" id="GO:0005829">
    <property type="term" value="C:cytosol"/>
    <property type="evidence" value="ECO:0007669"/>
    <property type="project" value="TreeGrafter"/>
</dbReference>
<dbReference type="InterPro" id="IPR007551">
    <property type="entry name" value="YajQ/Smlt4090-like"/>
</dbReference>
<dbReference type="InterPro" id="IPR035571">
    <property type="entry name" value="UPF0234-like_C"/>
</dbReference>
<dbReference type="BioCyc" id="TASI1091495:G13GE-368-MONOMER"/>
<dbReference type="HAMAP" id="MF_00632">
    <property type="entry name" value="UPF0234"/>
    <property type="match status" value="1"/>
</dbReference>
<dbReference type="RefSeq" id="WP_015551307.1">
    <property type="nucleotide sequence ID" value="NC_021033.1"/>
</dbReference>
<dbReference type="SUPFAM" id="SSF89963">
    <property type="entry name" value="YajQ-like"/>
    <property type="match status" value="2"/>
</dbReference>
<evidence type="ECO:0000256" key="1">
    <source>
        <dbReference type="ARBA" id="ARBA00022741"/>
    </source>
</evidence>
<dbReference type="EMBL" id="HE681424">
    <property type="protein sequence ID" value="CCG19168.1"/>
    <property type="molecule type" value="Genomic_DNA"/>
</dbReference>
<evidence type="ECO:0000256" key="3">
    <source>
        <dbReference type="HAMAP-Rule" id="MF_00632"/>
    </source>
</evidence>
<gene>
    <name evidence="4" type="ORF">KUM_0368</name>
</gene>
<accession>I7JLS3</accession>
<comment type="function">
    <text evidence="3">Nucleotide-binding protein.</text>
</comment>
<dbReference type="Pfam" id="PF04461">
    <property type="entry name" value="YajQ"/>
    <property type="match status" value="1"/>
</dbReference>
<dbReference type="Gene3D" id="3.30.70.990">
    <property type="entry name" value="YajQ-like, domain 2"/>
    <property type="match status" value="1"/>
</dbReference>
<comment type="similarity">
    <text evidence="2 3">Belongs to the YajQ family.</text>
</comment>
<dbReference type="GO" id="GO:0000166">
    <property type="term" value="F:nucleotide binding"/>
    <property type="evidence" value="ECO:0007669"/>
    <property type="project" value="UniProtKB-UniRule"/>
</dbReference>